<organism evidence="2 3">
    <name type="scientific">Plakobranchus ocellatus</name>
    <dbReference type="NCBI Taxonomy" id="259542"/>
    <lineage>
        <taxon>Eukaryota</taxon>
        <taxon>Metazoa</taxon>
        <taxon>Spiralia</taxon>
        <taxon>Lophotrochozoa</taxon>
        <taxon>Mollusca</taxon>
        <taxon>Gastropoda</taxon>
        <taxon>Heterobranchia</taxon>
        <taxon>Euthyneura</taxon>
        <taxon>Panpulmonata</taxon>
        <taxon>Sacoglossa</taxon>
        <taxon>Placobranchoidea</taxon>
        <taxon>Plakobranchidae</taxon>
        <taxon>Plakobranchus</taxon>
    </lineage>
</organism>
<dbReference type="Proteomes" id="UP000735302">
    <property type="component" value="Unassembled WGS sequence"/>
</dbReference>
<keyword evidence="3" id="KW-1185">Reference proteome</keyword>
<reference evidence="2 3" key="1">
    <citation type="journal article" date="2021" name="Elife">
        <title>Chloroplast acquisition without the gene transfer in kleptoplastic sea slugs, Plakobranchus ocellatus.</title>
        <authorList>
            <person name="Maeda T."/>
            <person name="Takahashi S."/>
            <person name="Yoshida T."/>
            <person name="Shimamura S."/>
            <person name="Takaki Y."/>
            <person name="Nagai Y."/>
            <person name="Toyoda A."/>
            <person name="Suzuki Y."/>
            <person name="Arimoto A."/>
            <person name="Ishii H."/>
            <person name="Satoh N."/>
            <person name="Nishiyama T."/>
            <person name="Hasebe M."/>
            <person name="Maruyama T."/>
            <person name="Minagawa J."/>
            <person name="Obokata J."/>
            <person name="Shigenobu S."/>
        </authorList>
    </citation>
    <scope>NUCLEOTIDE SEQUENCE [LARGE SCALE GENOMIC DNA]</scope>
</reference>
<evidence type="ECO:0000313" key="2">
    <source>
        <dbReference type="EMBL" id="GFO39722.1"/>
    </source>
</evidence>
<sequence>MVRTVGLINYFWPCDFHHFWIESCPVPHSTSSSSNSSSSLADQFCSPAPGTISPTRSPYRRSSPHHHNALSSDFIFDIICLSCNNHLSDIVAVPGLTKPVSEHRAAVFTISSSSSSGSSSSSSECH</sequence>
<name>A0AAV4D691_9GAST</name>
<accession>A0AAV4D691</accession>
<comment type="caution">
    <text evidence="2">The sequence shown here is derived from an EMBL/GenBank/DDBJ whole genome shotgun (WGS) entry which is preliminary data.</text>
</comment>
<feature type="region of interest" description="Disordered" evidence="1">
    <location>
        <begin position="34"/>
        <end position="66"/>
    </location>
</feature>
<dbReference type="AlphaFoldDB" id="A0AAV4D691"/>
<dbReference type="EMBL" id="BLXT01007506">
    <property type="protein sequence ID" value="GFO39722.1"/>
    <property type="molecule type" value="Genomic_DNA"/>
</dbReference>
<evidence type="ECO:0000313" key="3">
    <source>
        <dbReference type="Proteomes" id="UP000735302"/>
    </source>
</evidence>
<protein>
    <submittedName>
        <fullName evidence="2">Uncharacterized protein</fullName>
    </submittedName>
</protein>
<proteinExistence type="predicted"/>
<gene>
    <name evidence="2" type="ORF">PoB_006622700</name>
</gene>
<evidence type="ECO:0000256" key="1">
    <source>
        <dbReference type="SAM" id="MobiDB-lite"/>
    </source>
</evidence>